<dbReference type="InterPro" id="IPR003591">
    <property type="entry name" value="Leu-rich_rpt_typical-subtyp"/>
</dbReference>
<comment type="catalytic activity">
    <reaction evidence="19">
        <text>L-seryl-[protein] + ATP = O-phospho-L-seryl-[protein] + ADP + H(+)</text>
        <dbReference type="Rhea" id="RHEA:17989"/>
        <dbReference type="Rhea" id="RHEA-COMP:9863"/>
        <dbReference type="Rhea" id="RHEA-COMP:11604"/>
        <dbReference type="ChEBI" id="CHEBI:15378"/>
        <dbReference type="ChEBI" id="CHEBI:29999"/>
        <dbReference type="ChEBI" id="CHEBI:30616"/>
        <dbReference type="ChEBI" id="CHEBI:83421"/>
        <dbReference type="ChEBI" id="CHEBI:456216"/>
        <dbReference type="EC" id="2.7.11.1"/>
    </reaction>
</comment>
<evidence type="ECO:0000256" key="2">
    <source>
        <dbReference type="ARBA" id="ARBA00009592"/>
    </source>
</evidence>
<evidence type="ECO:0000256" key="17">
    <source>
        <dbReference type="ARBA" id="ARBA00023180"/>
    </source>
</evidence>
<comment type="subcellular location">
    <subcellularLocation>
        <location evidence="1">Cell membrane</location>
        <topology evidence="1">Single-pass type I membrane protein</topology>
    </subcellularLocation>
</comment>
<dbReference type="Pfam" id="PF00560">
    <property type="entry name" value="LRR_1"/>
    <property type="match status" value="5"/>
</dbReference>
<evidence type="ECO:0000256" key="19">
    <source>
        <dbReference type="ARBA" id="ARBA00048679"/>
    </source>
</evidence>
<reference evidence="23" key="1">
    <citation type="submission" date="2013-04" db="UniProtKB">
        <authorList>
            <consortium name="EnsemblPlants"/>
        </authorList>
    </citation>
    <scope>IDENTIFICATION</scope>
</reference>
<dbReference type="HOGENOM" id="CLU_000288_22_9_1"/>
<organism evidence="23">
    <name type="scientific">Oryza brachyantha</name>
    <name type="common">malo sina</name>
    <dbReference type="NCBI Taxonomy" id="4533"/>
    <lineage>
        <taxon>Eukaryota</taxon>
        <taxon>Viridiplantae</taxon>
        <taxon>Streptophyta</taxon>
        <taxon>Embryophyta</taxon>
        <taxon>Tracheophyta</taxon>
        <taxon>Spermatophyta</taxon>
        <taxon>Magnoliopsida</taxon>
        <taxon>Liliopsida</taxon>
        <taxon>Poales</taxon>
        <taxon>Poaceae</taxon>
        <taxon>BOP clade</taxon>
        <taxon>Oryzoideae</taxon>
        <taxon>Oryzeae</taxon>
        <taxon>Oryzinae</taxon>
        <taxon>Oryza</taxon>
    </lineage>
</organism>
<keyword evidence="7" id="KW-0808">Transferase</keyword>
<keyword evidence="6" id="KW-0433">Leucine-rich repeat</keyword>
<evidence type="ECO:0000256" key="11">
    <source>
        <dbReference type="ARBA" id="ARBA00022741"/>
    </source>
</evidence>
<dbReference type="eggNOG" id="KOG0619">
    <property type="taxonomic scope" value="Eukaryota"/>
</dbReference>
<evidence type="ECO:0000259" key="21">
    <source>
        <dbReference type="Pfam" id="PF08263"/>
    </source>
</evidence>
<dbReference type="STRING" id="4533.J3L9Q1"/>
<dbReference type="InterPro" id="IPR055414">
    <property type="entry name" value="LRR_R13L4/SHOC2-like"/>
</dbReference>
<evidence type="ECO:0000256" key="15">
    <source>
        <dbReference type="ARBA" id="ARBA00023136"/>
    </source>
</evidence>
<evidence type="ECO:0000256" key="10">
    <source>
        <dbReference type="ARBA" id="ARBA00022737"/>
    </source>
</evidence>
<proteinExistence type="inferred from homology"/>
<keyword evidence="24" id="KW-1185">Reference proteome</keyword>
<dbReference type="InterPro" id="IPR051716">
    <property type="entry name" value="Plant_RL_S/T_kinase"/>
</dbReference>
<keyword evidence="16" id="KW-0675">Receptor</keyword>
<feature type="signal peptide" evidence="20">
    <location>
        <begin position="1"/>
        <end position="17"/>
    </location>
</feature>
<evidence type="ECO:0000256" key="18">
    <source>
        <dbReference type="ARBA" id="ARBA00047899"/>
    </source>
</evidence>
<name>J3L9Q1_ORYBR</name>
<dbReference type="InterPro" id="IPR013210">
    <property type="entry name" value="LRR_N_plant-typ"/>
</dbReference>
<dbReference type="InterPro" id="IPR032675">
    <property type="entry name" value="LRR_dom_sf"/>
</dbReference>
<comment type="similarity">
    <text evidence="2">Belongs to the RLP family.</text>
</comment>
<dbReference type="Pfam" id="PF23598">
    <property type="entry name" value="LRR_14"/>
    <property type="match status" value="1"/>
</dbReference>
<evidence type="ECO:0000256" key="8">
    <source>
        <dbReference type="ARBA" id="ARBA00022692"/>
    </source>
</evidence>
<protein>
    <recommendedName>
        <fullName evidence="3">non-specific serine/threonine protein kinase</fullName>
        <ecNumber evidence="3">2.7.11.1</ecNumber>
    </recommendedName>
</protein>
<evidence type="ECO:0000256" key="7">
    <source>
        <dbReference type="ARBA" id="ARBA00022679"/>
    </source>
</evidence>
<evidence type="ECO:0000256" key="5">
    <source>
        <dbReference type="ARBA" id="ARBA00022527"/>
    </source>
</evidence>
<evidence type="ECO:0000256" key="13">
    <source>
        <dbReference type="ARBA" id="ARBA00022840"/>
    </source>
</evidence>
<keyword evidence="14" id="KW-1133">Transmembrane helix</keyword>
<keyword evidence="10" id="KW-0677">Repeat</keyword>
<dbReference type="GO" id="GO:0005524">
    <property type="term" value="F:ATP binding"/>
    <property type="evidence" value="ECO:0007669"/>
    <property type="project" value="UniProtKB-KW"/>
</dbReference>
<dbReference type="PANTHER" id="PTHR48053:SF155">
    <property type="entry name" value="LOW QUALITY PROTEIN: RECEPTOR-LIKE PROTEIN 2"/>
    <property type="match status" value="1"/>
</dbReference>
<dbReference type="SMART" id="SM00369">
    <property type="entry name" value="LRR_TYP"/>
    <property type="match status" value="8"/>
</dbReference>
<dbReference type="GO" id="GO:0004674">
    <property type="term" value="F:protein serine/threonine kinase activity"/>
    <property type="evidence" value="ECO:0007669"/>
    <property type="project" value="UniProtKB-KW"/>
</dbReference>
<evidence type="ECO:0000256" key="3">
    <source>
        <dbReference type="ARBA" id="ARBA00012513"/>
    </source>
</evidence>
<evidence type="ECO:0000256" key="16">
    <source>
        <dbReference type="ARBA" id="ARBA00023170"/>
    </source>
</evidence>
<evidence type="ECO:0000313" key="24">
    <source>
        <dbReference type="Proteomes" id="UP000006038"/>
    </source>
</evidence>
<evidence type="ECO:0000256" key="20">
    <source>
        <dbReference type="SAM" id="SignalP"/>
    </source>
</evidence>
<feature type="domain" description="Disease resistance R13L4/SHOC-2-like LRR" evidence="22">
    <location>
        <begin position="215"/>
        <end position="392"/>
    </location>
</feature>
<evidence type="ECO:0000256" key="1">
    <source>
        <dbReference type="ARBA" id="ARBA00004251"/>
    </source>
</evidence>
<dbReference type="GO" id="GO:0005886">
    <property type="term" value="C:plasma membrane"/>
    <property type="evidence" value="ECO:0007669"/>
    <property type="project" value="UniProtKB-SubCell"/>
</dbReference>
<keyword evidence="13" id="KW-0067">ATP-binding</keyword>
<dbReference type="Pfam" id="PF08263">
    <property type="entry name" value="LRRNT_2"/>
    <property type="match status" value="1"/>
</dbReference>
<keyword evidence="15" id="KW-0472">Membrane</keyword>
<comment type="catalytic activity">
    <reaction evidence="18">
        <text>L-threonyl-[protein] + ATP = O-phospho-L-threonyl-[protein] + ADP + H(+)</text>
        <dbReference type="Rhea" id="RHEA:46608"/>
        <dbReference type="Rhea" id="RHEA-COMP:11060"/>
        <dbReference type="Rhea" id="RHEA-COMP:11605"/>
        <dbReference type="ChEBI" id="CHEBI:15378"/>
        <dbReference type="ChEBI" id="CHEBI:30013"/>
        <dbReference type="ChEBI" id="CHEBI:30616"/>
        <dbReference type="ChEBI" id="CHEBI:61977"/>
        <dbReference type="ChEBI" id="CHEBI:456216"/>
        <dbReference type="EC" id="2.7.11.1"/>
    </reaction>
</comment>
<keyword evidence="11" id="KW-0547">Nucleotide-binding</keyword>
<dbReference type="EnsemblPlants" id="OB02G13680.1">
    <property type="protein sequence ID" value="OB02G13680.1"/>
    <property type="gene ID" value="OB02G13680"/>
</dbReference>
<keyword evidence="12" id="KW-0418">Kinase</keyword>
<dbReference type="FunFam" id="3.80.10.10:FF:000213">
    <property type="entry name" value="Tyrosine-sulfated glycopeptide receptor 1"/>
    <property type="match status" value="1"/>
</dbReference>
<keyword evidence="9 20" id="KW-0732">Signal</keyword>
<evidence type="ECO:0000256" key="6">
    <source>
        <dbReference type="ARBA" id="ARBA00022614"/>
    </source>
</evidence>
<dbReference type="AlphaFoldDB" id="J3L9Q1"/>
<feature type="domain" description="Leucine-rich repeat-containing N-terminal plant-type" evidence="21">
    <location>
        <begin position="24"/>
        <end position="60"/>
    </location>
</feature>
<dbReference type="PANTHER" id="PTHR48053">
    <property type="entry name" value="LEUCINE RICH REPEAT FAMILY PROTEIN, EXPRESSED"/>
    <property type="match status" value="1"/>
</dbReference>
<keyword evidence="5" id="KW-0723">Serine/threonine-protein kinase</keyword>
<dbReference type="Gene3D" id="3.80.10.10">
    <property type="entry name" value="Ribonuclease Inhibitor"/>
    <property type="match status" value="3"/>
</dbReference>
<keyword evidence="4" id="KW-1003">Cell membrane</keyword>
<dbReference type="Gramene" id="OB02G13680.1">
    <property type="protein sequence ID" value="OB02G13680.1"/>
    <property type="gene ID" value="OB02G13680"/>
</dbReference>
<evidence type="ECO:0000256" key="9">
    <source>
        <dbReference type="ARBA" id="ARBA00022729"/>
    </source>
</evidence>
<dbReference type="EC" id="2.7.11.1" evidence="3"/>
<dbReference type="PRINTS" id="PR00019">
    <property type="entry name" value="LEURICHRPT"/>
</dbReference>
<accession>J3L9Q1</accession>
<feature type="chain" id="PRO_5003772403" description="non-specific serine/threonine protein kinase" evidence="20">
    <location>
        <begin position="18"/>
        <end position="588"/>
    </location>
</feature>
<dbReference type="FunFam" id="3.80.10.10:FF:000470">
    <property type="entry name" value="LRR receptor-like serine/threonine-protein kinase RPK2"/>
    <property type="match status" value="1"/>
</dbReference>
<evidence type="ECO:0000256" key="4">
    <source>
        <dbReference type="ARBA" id="ARBA00022475"/>
    </source>
</evidence>
<evidence type="ECO:0000313" key="23">
    <source>
        <dbReference type="EnsemblPlants" id="OB02G13680.1"/>
    </source>
</evidence>
<dbReference type="SUPFAM" id="SSF52058">
    <property type="entry name" value="L domain-like"/>
    <property type="match status" value="2"/>
</dbReference>
<keyword evidence="8" id="KW-0812">Transmembrane</keyword>
<dbReference type="InterPro" id="IPR001611">
    <property type="entry name" value="Leu-rich_rpt"/>
</dbReference>
<keyword evidence="17" id="KW-0325">Glycoprotein</keyword>
<evidence type="ECO:0000256" key="12">
    <source>
        <dbReference type="ARBA" id="ARBA00022777"/>
    </source>
</evidence>
<evidence type="ECO:0000259" key="22">
    <source>
        <dbReference type="Pfam" id="PF23598"/>
    </source>
</evidence>
<dbReference type="GO" id="GO:0051606">
    <property type="term" value="P:detection of stimulus"/>
    <property type="evidence" value="ECO:0007669"/>
    <property type="project" value="UniProtKB-ARBA"/>
</dbReference>
<evidence type="ECO:0000256" key="14">
    <source>
        <dbReference type="ARBA" id="ARBA00022989"/>
    </source>
</evidence>
<dbReference type="SMART" id="SM00365">
    <property type="entry name" value="LRR_SD22"/>
    <property type="match status" value="3"/>
</dbReference>
<dbReference type="Proteomes" id="UP000006038">
    <property type="component" value="Unassembled WGS sequence"/>
</dbReference>
<sequence length="588" mass="63655">MPILCIILVLMLSSASSISCCTEHERNCLLQFLAGLSQDGGLAASWRHGTGCCSWEGITCGSMKNEGEVAAVTDVLLGAKKLQGSISPALGSLPGLLRLNLSHNSLSGSLPSEIMSSGSIVILDVSFNGLAGVPTTTGSRLKRRPLQVLNISRNSFHGEIPESIGQLKNLEMLSLGNNNMSGNLPPSLGNCTSLITIDLKFNNFSGDLGKVDFSTLRNLKTLDLLQNSFSGVLPESIYSCSNLTALRLSVNPIHGEISSRIGNLRHLSFLSLTENSLRDIAKAFRALKSSRNLTTLLIGRNFWGEPMPQDEAIESFESIRYLSIYHCSLIGNIPLWLSKLKNLESLDLSNNQLTGAMPSWINSLSNLFYLDLSNNSLTGQIPATLTEMPMLKLDDYEAHLTRQFDLPVYFVGIARQYRTVTSLPALLNFRANIFTGVIPPKIGELKALTRLDFSSNQLQGEIPPSICNLTNLQMLDLSINHLIGPIPEGLNKLNFLSELNISNNDLEGPIPTGGQMSTFSSSSFGGNPKLCGSILAKYCDPVEAVPTVPDISENEYGGKVISAVAFGVFFGIGVLYDQLVLSSYFCPK</sequence>